<name>A0ACC6P8R8_9BACL</name>
<keyword evidence="2" id="KW-1185">Reference proteome</keyword>
<evidence type="ECO:0000313" key="2">
    <source>
        <dbReference type="Proteomes" id="UP001380953"/>
    </source>
</evidence>
<sequence length="450" mass="49447">MKKKTIWIFSLFLSFILMGTNVSELSASTSEPIESFNKLGESMSKREEFGLETPQARTSSLTDSYSLSQKYGFYMTQEEEKALDERLDLQTEIMPEILSYIEQDLVLKEEFQGIYLDQSKGGVAVIALKEETPKINTLKNVTDNTISKSMASIENLYSEIPIEFVNVRYSQKEIESLAELIANHHEDISSIVNLDYVQDDFINQKIQIGIVGGSNDKEKLIGYLTKLTGHSASLFSIETLDEAVTFNTSRTTNHSPLEGGLTIDSSPNTSGNCSLGFAALGSNGSRYFITAAHCWGPGVTIYQGNQNIGSTSTLYHRGNEVDAVAIALNSSSWVSNYVYGEVYGLNNIQTAGNDILGEMVWMSGRNRGEINTSGILMAKQHSAYYADIYFNNLRAASYTSTPGDSGGTVFADGILKGVNKGNTTVNGRNLGTYSHVTHVMARLNVTPITW</sequence>
<gene>
    <name evidence="1" type="ORF">WKI47_05220</name>
</gene>
<reference evidence="1" key="1">
    <citation type="submission" date="2024-03" db="EMBL/GenBank/DDBJ databases">
        <title>Whole genome sequecning of epiphytes from Marcgravia umbellata leaves.</title>
        <authorList>
            <person name="Kumar G."/>
            <person name="Savka M.A."/>
        </authorList>
    </citation>
    <scope>NUCLEOTIDE SEQUENCE</scope>
    <source>
        <strain evidence="1">RIT_BL5</strain>
    </source>
</reference>
<accession>A0ACC6P8R8</accession>
<dbReference type="EMBL" id="JBBKAR010000016">
    <property type="protein sequence ID" value="MEJ8303316.1"/>
    <property type="molecule type" value="Genomic_DNA"/>
</dbReference>
<protein>
    <submittedName>
        <fullName evidence="1">S1 family peptidase</fullName>
    </submittedName>
</protein>
<proteinExistence type="predicted"/>
<evidence type="ECO:0000313" key="1">
    <source>
        <dbReference type="EMBL" id="MEJ8303316.1"/>
    </source>
</evidence>
<organism evidence="1 2">
    <name type="scientific">Saccharibacillus sacchari</name>
    <dbReference type="NCBI Taxonomy" id="456493"/>
    <lineage>
        <taxon>Bacteria</taxon>
        <taxon>Bacillati</taxon>
        <taxon>Bacillota</taxon>
        <taxon>Bacilli</taxon>
        <taxon>Bacillales</taxon>
        <taxon>Paenibacillaceae</taxon>
        <taxon>Saccharibacillus</taxon>
    </lineage>
</organism>
<dbReference type="Proteomes" id="UP001380953">
    <property type="component" value="Unassembled WGS sequence"/>
</dbReference>
<comment type="caution">
    <text evidence="1">The sequence shown here is derived from an EMBL/GenBank/DDBJ whole genome shotgun (WGS) entry which is preliminary data.</text>
</comment>